<accession>A0ACB8A2E0</accession>
<proteinExistence type="predicted"/>
<keyword evidence="2" id="KW-1185">Reference proteome</keyword>
<evidence type="ECO:0000313" key="2">
    <source>
        <dbReference type="Proteomes" id="UP000790377"/>
    </source>
</evidence>
<dbReference type="Proteomes" id="UP000790377">
    <property type="component" value="Unassembled WGS sequence"/>
</dbReference>
<comment type="caution">
    <text evidence="1">The sequence shown here is derived from an EMBL/GenBank/DDBJ whole genome shotgun (WGS) entry which is preliminary data.</text>
</comment>
<name>A0ACB8A2E0_9AGAM</name>
<protein>
    <submittedName>
        <fullName evidence="1">Uncharacterized protein</fullName>
    </submittedName>
</protein>
<evidence type="ECO:0000313" key="1">
    <source>
        <dbReference type="EMBL" id="KAH7907349.1"/>
    </source>
</evidence>
<reference evidence="1" key="1">
    <citation type="journal article" date="2021" name="New Phytol.">
        <title>Evolutionary innovations through gain and loss of genes in the ectomycorrhizal Boletales.</title>
        <authorList>
            <person name="Wu G."/>
            <person name="Miyauchi S."/>
            <person name="Morin E."/>
            <person name="Kuo A."/>
            <person name="Drula E."/>
            <person name="Varga T."/>
            <person name="Kohler A."/>
            <person name="Feng B."/>
            <person name="Cao Y."/>
            <person name="Lipzen A."/>
            <person name="Daum C."/>
            <person name="Hundley H."/>
            <person name="Pangilinan J."/>
            <person name="Johnson J."/>
            <person name="Barry K."/>
            <person name="LaButti K."/>
            <person name="Ng V."/>
            <person name="Ahrendt S."/>
            <person name="Min B."/>
            <person name="Choi I.G."/>
            <person name="Park H."/>
            <person name="Plett J.M."/>
            <person name="Magnuson J."/>
            <person name="Spatafora J.W."/>
            <person name="Nagy L.G."/>
            <person name="Henrissat B."/>
            <person name="Grigoriev I.V."/>
            <person name="Yang Z.L."/>
            <person name="Xu J."/>
            <person name="Martin F.M."/>
        </authorList>
    </citation>
    <scope>NUCLEOTIDE SEQUENCE</scope>
    <source>
        <strain evidence="1">ATCC 28755</strain>
    </source>
</reference>
<dbReference type="EMBL" id="MU267913">
    <property type="protein sequence ID" value="KAH7907349.1"/>
    <property type="molecule type" value="Genomic_DNA"/>
</dbReference>
<organism evidence="1 2">
    <name type="scientific">Hygrophoropsis aurantiaca</name>
    <dbReference type="NCBI Taxonomy" id="72124"/>
    <lineage>
        <taxon>Eukaryota</taxon>
        <taxon>Fungi</taxon>
        <taxon>Dikarya</taxon>
        <taxon>Basidiomycota</taxon>
        <taxon>Agaricomycotina</taxon>
        <taxon>Agaricomycetes</taxon>
        <taxon>Agaricomycetidae</taxon>
        <taxon>Boletales</taxon>
        <taxon>Coniophorineae</taxon>
        <taxon>Hygrophoropsidaceae</taxon>
        <taxon>Hygrophoropsis</taxon>
    </lineage>
</organism>
<sequence>MAPKTFQDAEATYARAAKYELERNWNQAFRLYIQAVETYLHLSRTGTDPNLREKCKASAGKALERAEKIKSAKRELAPVSTAHFSEHQQFYVLKKSSLINGTRYPLWSEPTGQAPHVAALKESSRQFRLLPGEQLTALHWQRPSDSIPGAHIASVSLQPTDIIQNKVSDCSVCASIAVCIEHNYRKNAKLLVSSLFPQNDQGTPVVSKNGIYELKLHINGGYRRIFVDDHLPFDEAGTLIGLSTGRKKQLWPSLIEKAYMTLMGGYDFPGSNSGVDLHVLIGWIPEHIEIKSATFERENTWARTWSAFQDGHCVVSLGTDDKSYEQCSHLMPSHNYAVTDVRETNGERWMSLLDSRIGCDPQPQPQSESETSTDPDSATPKSRLINLSWDDICGMFEGVYLSWNPSIFKHSITFHGIWRQKNTSTEDDSQSSNHYLLLRRHADDKTPPVAGDEIWILLTRHLVNTHRTSEYIALNVQNKDEDGTSRDPGKIATKGTYSNDAHVLVRARAEQASDALGILACYDGPFEDVCFTVTAYSPRAISWDTTLRPPAYTSKVDGILTSKNAGGNCTNPTYMVNPQYHLRIHADKQDAQRAGTQAGVVLVAKGPRDMPLNITVVWSSGERTVELSQKEIVANSGAYTYGHVRIATRLLAGNYTVILSAFDPSQLGAYTLRIESERRFDLKAIPQEGAGMYNRVVKGEWNAANAAGGPSYGRYRSNPVYEIVVPTATTFGTRLQLLKASPPISIGLSLFSSSALDQCVASSGPYSDAISGAAIPLRSSAAGTDHLTLAAGTHYLTLAAGRYYLVPSTYAPDMHAQFRLISYSSVAGVSVAPYTAGNDS</sequence>
<gene>
    <name evidence="1" type="ORF">BJ138DRAFT_1160375</name>
</gene>